<evidence type="ECO:0000256" key="4">
    <source>
        <dbReference type="ARBA" id="ARBA00022679"/>
    </source>
</evidence>
<comment type="catalytic activity">
    <reaction evidence="1">
        <text>ATP + protein L-histidine = ADP + protein N-phospho-L-histidine.</text>
        <dbReference type="EC" id="2.7.13.3"/>
    </reaction>
</comment>
<evidence type="ECO:0000256" key="3">
    <source>
        <dbReference type="ARBA" id="ARBA00022553"/>
    </source>
</evidence>
<dbReference type="PRINTS" id="PR00344">
    <property type="entry name" value="BCTRLSENSOR"/>
</dbReference>
<dbReference type="EMBL" id="MWPV01000001">
    <property type="protein sequence ID" value="OUL59458.1"/>
    <property type="molecule type" value="Genomic_DNA"/>
</dbReference>
<keyword evidence="3" id="KW-0597">Phosphoprotein</keyword>
<dbReference type="InterPro" id="IPR003661">
    <property type="entry name" value="HisK_dim/P_dom"/>
</dbReference>
<evidence type="ECO:0000313" key="9">
    <source>
        <dbReference type="EMBL" id="OUL59458.1"/>
    </source>
</evidence>
<proteinExistence type="predicted"/>
<dbReference type="GO" id="GO:0004721">
    <property type="term" value="F:phosphoprotein phosphatase activity"/>
    <property type="evidence" value="ECO:0007669"/>
    <property type="project" value="TreeGrafter"/>
</dbReference>
<comment type="caution">
    <text evidence="9">The sequence shown here is derived from an EMBL/GenBank/DDBJ whole genome shotgun (WGS) entry which is preliminary data.</text>
</comment>
<feature type="domain" description="Histidine kinase" evidence="8">
    <location>
        <begin position="203"/>
        <end position="413"/>
    </location>
</feature>
<keyword evidence="7" id="KW-0812">Transmembrane</keyword>
<evidence type="ECO:0000313" key="10">
    <source>
        <dbReference type="Proteomes" id="UP000194841"/>
    </source>
</evidence>
<organism evidence="9 10">
    <name type="scientific">Pseudoalteromonas ulvae</name>
    <dbReference type="NCBI Taxonomy" id="107327"/>
    <lineage>
        <taxon>Bacteria</taxon>
        <taxon>Pseudomonadati</taxon>
        <taxon>Pseudomonadota</taxon>
        <taxon>Gammaproteobacteria</taxon>
        <taxon>Alteromonadales</taxon>
        <taxon>Pseudoalteromonadaceae</taxon>
        <taxon>Pseudoalteromonas</taxon>
    </lineage>
</organism>
<dbReference type="FunFam" id="3.30.565.10:FF:000006">
    <property type="entry name" value="Sensor histidine kinase WalK"/>
    <property type="match status" value="1"/>
</dbReference>
<dbReference type="PANTHER" id="PTHR45453:SF1">
    <property type="entry name" value="PHOSPHATE REGULON SENSOR PROTEIN PHOR"/>
    <property type="match status" value="1"/>
</dbReference>
<dbReference type="Gene3D" id="3.30.565.10">
    <property type="entry name" value="Histidine kinase-like ATPase, C-terminal domain"/>
    <property type="match status" value="1"/>
</dbReference>
<reference evidence="9 10" key="1">
    <citation type="submission" date="2017-02" db="EMBL/GenBank/DDBJ databases">
        <title>Pseudoalteromonas ulvae TC14 Genome.</title>
        <authorList>
            <person name="Molmeret M."/>
        </authorList>
    </citation>
    <scope>NUCLEOTIDE SEQUENCE [LARGE SCALE GENOMIC DNA]</scope>
    <source>
        <strain evidence="9">TC14</strain>
    </source>
</reference>
<keyword evidence="5" id="KW-0418">Kinase</keyword>
<dbReference type="PROSITE" id="PS50109">
    <property type="entry name" value="HIS_KIN"/>
    <property type="match status" value="1"/>
</dbReference>
<dbReference type="GO" id="GO:0005886">
    <property type="term" value="C:plasma membrane"/>
    <property type="evidence" value="ECO:0007669"/>
    <property type="project" value="TreeGrafter"/>
</dbReference>
<dbReference type="RefSeq" id="WP_086742848.1">
    <property type="nucleotide sequence ID" value="NZ_MWPV01000001.1"/>
</dbReference>
<dbReference type="AlphaFoldDB" id="A0A244CV40"/>
<sequence length="414" mass="47035">MGKLFGSLYLYIIVSVLLLSGVVEKFWPHKEGEQALMLHPEFTHSIALLLTYPDGLQQVQQHYPSAIFQINEIAFLPEQQAQLARGEAVLLFNQQQQASWYFQLPQQQLLQLGPIDIVTPNFDSSWPYLVMLLLIGLPIGLWSLWLLRDFNKLRHACDNMVAPESAEFASGYSSALLPITDVLRALQSRIKQLLSSQKELTSAVSHEFRTPLARLKFAIAMLEEYPLNEEQYNYIDGMTRDISELEALVTEMLNFAKMDRETPALNFTEVNLTELAGQSMEKLQLNHGLSLQLMQTESVFYRCDAHFMTRVLQNLIGNAIKYAQSCVQVEINQQSDHIKLIVSDDGSGINQQDWEQVFKPFIRLDKSRDKQKGGFGLGLAIVSKIVDWHHGRLYLQQGSLKGASFVIELPLNGH</sequence>
<dbReference type="InterPro" id="IPR036890">
    <property type="entry name" value="HATPase_C_sf"/>
</dbReference>
<evidence type="ECO:0000256" key="5">
    <source>
        <dbReference type="ARBA" id="ARBA00022777"/>
    </source>
</evidence>
<dbReference type="Pfam" id="PF00512">
    <property type="entry name" value="HisKA"/>
    <property type="match status" value="1"/>
</dbReference>
<evidence type="ECO:0000256" key="7">
    <source>
        <dbReference type="SAM" id="Phobius"/>
    </source>
</evidence>
<feature type="transmembrane region" description="Helical" evidence="7">
    <location>
        <begin position="126"/>
        <end position="147"/>
    </location>
</feature>
<dbReference type="SUPFAM" id="SSF55874">
    <property type="entry name" value="ATPase domain of HSP90 chaperone/DNA topoisomerase II/histidine kinase"/>
    <property type="match status" value="1"/>
</dbReference>
<dbReference type="InterPro" id="IPR004358">
    <property type="entry name" value="Sig_transdc_His_kin-like_C"/>
</dbReference>
<dbReference type="EC" id="2.7.13.3" evidence="2"/>
<dbReference type="SUPFAM" id="SSF47384">
    <property type="entry name" value="Homodimeric domain of signal transducing histidine kinase"/>
    <property type="match status" value="1"/>
</dbReference>
<dbReference type="Proteomes" id="UP000194841">
    <property type="component" value="Unassembled WGS sequence"/>
</dbReference>
<dbReference type="OrthoDB" id="9804645at2"/>
<accession>A0A244CV40</accession>
<dbReference type="SMART" id="SM00387">
    <property type="entry name" value="HATPase_c"/>
    <property type="match status" value="1"/>
</dbReference>
<evidence type="ECO:0000256" key="6">
    <source>
        <dbReference type="ARBA" id="ARBA00023012"/>
    </source>
</evidence>
<dbReference type="PANTHER" id="PTHR45453">
    <property type="entry name" value="PHOSPHATE REGULON SENSOR PROTEIN PHOR"/>
    <property type="match status" value="1"/>
</dbReference>
<dbReference type="GO" id="GO:0016036">
    <property type="term" value="P:cellular response to phosphate starvation"/>
    <property type="evidence" value="ECO:0007669"/>
    <property type="project" value="TreeGrafter"/>
</dbReference>
<dbReference type="CDD" id="cd00082">
    <property type="entry name" value="HisKA"/>
    <property type="match status" value="1"/>
</dbReference>
<dbReference type="Pfam" id="PF02518">
    <property type="entry name" value="HATPase_c"/>
    <property type="match status" value="1"/>
</dbReference>
<keyword evidence="7" id="KW-0472">Membrane</keyword>
<name>A0A244CV40_PSEDV</name>
<keyword evidence="4" id="KW-0808">Transferase</keyword>
<keyword evidence="6" id="KW-0902">Two-component regulatory system</keyword>
<gene>
    <name evidence="9" type="ORF">B1199_04100</name>
</gene>
<dbReference type="Gene3D" id="1.10.287.130">
    <property type="match status" value="1"/>
</dbReference>
<keyword evidence="10" id="KW-1185">Reference proteome</keyword>
<dbReference type="InterPro" id="IPR003594">
    <property type="entry name" value="HATPase_dom"/>
</dbReference>
<feature type="transmembrane region" description="Helical" evidence="7">
    <location>
        <begin position="7"/>
        <end position="27"/>
    </location>
</feature>
<protein>
    <recommendedName>
        <fullName evidence="2">histidine kinase</fullName>
        <ecNumber evidence="2">2.7.13.3</ecNumber>
    </recommendedName>
</protein>
<evidence type="ECO:0000256" key="1">
    <source>
        <dbReference type="ARBA" id="ARBA00000085"/>
    </source>
</evidence>
<evidence type="ECO:0000256" key="2">
    <source>
        <dbReference type="ARBA" id="ARBA00012438"/>
    </source>
</evidence>
<dbReference type="GO" id="GO:0000155">
    <property type="term" value="F:phosphorelay sensor kinase activity"/>
    <property type="evidence" value="ECO:0007669"/>
    <property type="project" value="InterPro"/>
</dbReference>
<evidence type="ECO:0000259" key="8">
    <source>
        <dbReference type="PROSITE" id="PS50109"/>
    </source>
</evidence>
<dbReference type="InterPro" id="IPR050351">
    <property type="entry name" value="BphY/WalK/GraS-like"/>
</dbReference>
<dbReference type="SMART" id="SM00388">
    <property type="entry name" value="HisKA"/>
    <property type="match status" value="1"/>
</dbReference>
<dbReference type="InterPro" id="IPR036097">
    <property type="entry name" value="HisK_dim/P_sf"/>
</dbReference>
<dbReference type="InterPro" id="IPR005467">
    <property type="entry name" value="His_kinase_dom"/>
</dbReference>
<keyword evidence="7" id="KW-1133">Transmembrane helix</keyword>